<keyword evidence="2" id="KW-1185">Reference proteome</keyword>
<reference evidence="1 2" key="1">
    <citation type="journal article" date="2015" name="Geomicrobiol. J.">
        <title>Caldisalinibacter kiritimatiensis gen. nov., sp. nov., a moderately thermohalophilic thiosulfate-reducing bacterium from a hypersaline microbial mat.</title>
        <authorList>
            <person name="Ben Hania W."/>
            <person name="Joseph M."/>
            <person name="Fiebig A."/>
            <person name="Bunk B."/>
            <person name="Klenk H.-P."/>
            <person name="Fardeau M.-L."/>
            <person name="Spring S."/>
        </authorList>
    </citation>
    <scope>NUCLEOTIDE SEQUENCE [LARGE SCALE GENOMIC DNA]</scope>
    <source>
        <strain evidence="1 2">L21-TH-D2</strain>
    </source>
</reference>
<name>R1ATL3_9FIRM</name>
<dbReference type="eggNOG" id="COG1763">
    <property type="taxonomic scope" value="Bacteria"/>
</dbReference>
<dbReference type="STRING" id="1304284.L21TH_1514"/>
<dbReference type="EMBL" id="ARZA01000172">
    <property type="protein sequence ID" value="EOD00453.1"/>
    <property type="molecule type" value="Genomic_DNA"/>
</dbReference>
<organism evidence="1 2">
    <name type="scientific">Caldisalinibacter kiritimatiensis</name>
    <dbReference type="NCBI Taxonomy" id="1304284"/>
    <lineage>
        <taxon>Bacteria</taxon>
        <taxon>Bacillati</taxon>
        <taxon>Bacillota</taxon>
        <taxon>Tissierellia</taxon>
        <taxon>Tissierellales</taxon>
        <taxon>Thermohalobacteraceae</taxon>
        <taxon>Caldisalinibacter</taxon>
    </lineage>
</organism>
<sequence>MDPKNPGGVDEIIHLGDYWDLKKMEENKEEILKTNKEVGRLFKRAYRFLKSALPVYEDIVAKNSDSMDFGKVNIITYDLINEIFEEVPVNKNPGKDRHLFGSAYTPNGWVEHTDTILQDAKKVYYIKGDIGTGKSTLLQKVYNEALVSGMNVEVYHTPLNPEKIETIYIKDLNIGLTVSETFKKNNFKTIDLDSFMIKDKVKKYNEELEYDKKLLNILIDNAIININKAKKKHDVLETYYVPNMNFDEINKVKEELIDRILQYDTKTED</sequence>
<dbReference type="OrthoDB" id="9781752at2"/>
<evidence type="ECO:0000313" key="2">
    <source>
        <dbReference type="Proteomes" id="UP000013378"/>
    </source>
</evidence>
<comment type="caution">
    <text evidence="1">The sequence shown here is derived from an EMBL/GenBank/DDBJ whole genome shotgun (WGS) entry which is preliminary data.</text>
</comment>
<proteinExistence type="predicted"/>
<dbReference type="RefSeq" id="WP_006313311.1">
    <property type="nucleotide sequence ID" value="NZ_ARZA01000172.1"/>
</dbReference>
<dbReference type="SUPFAM" id="SSF52540">
    <property type="entry name" value="P-loop containing nucleoside triphosphate hydrolases"/>
    <property type="match status" value="1"/>
</dbReference>
<protein>
    <submittedName>
        <fullName evidence="1">ATPase</fullName>
    </submittedName>
</protein>
<gene>
    <name evidence="1" type="ORF">L21TH_1514</name>
</gene>
<dbReference type="InterPro" id="IPR027417">
    <property type="entry name" value="P-loop_NTPase"/>
</dbReference>
<dbReference type="AlphaFoldDB" id="R1ATL3"/>
<dbReference type="Proteomes" id="UP000013378">
    <property type="component" value="Unassembled WGS sequence"/>
</dbReference>
<evidence type="ECO:0000313" key="1">
    <source>
        <dbReference type="EMBL" id="EOD00453.1"/>
    </source>
</evidence>
<accession>R1ATL3</accession>